<sequence length="411" mass="43782">MTSGDPHLRPTTEDQVRDAVAWAAVEKTPLEIVGHGSKRAIGRPMQTAETLSLADLNGLTLYEPDELVLAAWAGTPLVEIEKVLAENNQRFEFEPMDYGPLLGEEPGRGTIGGMLAANLAGPRRLKAGAARDHVLGIRCVTGRGEIVKSGGRVVKNVTGYDLSKGLAGSWGTLAVLTEVTMKVLPRAQTEATSVLFGLTDSDATAAMSLAMGSSGEVASAAHLPESVKGRFIDGQLPRAATVLRLEGFGPSVDYRFERLAQLLAPFGPTERLDDAQSRQLWQEVRDVKPFADGTMRPVWRVSVAPMEGHALVAALRLKAGIDAFYDWQGGLVWLRMEAGADAVGLRQAIRAVGGGHATLVRAAPELRRSVDVFQPQPGPLAALSARLKAEFDPIGILNPGRMAALKAPEPA</sequence>
<dbReference type="GO" id="GO:0071949">
    <property type="term" value="F:FAD binding"/>
    <property type="evidence" value="ECO:0007669"/>
    <property type="project" value="InterPro"/>
</dbReference>
<dbReference type="PANTHER" id="PTHR11748:SF103">
    <property type="entry name" value="GLYCOLATE OXIDASE SUBUNIT GLCE"/>
    <property type="match status" value="1"/>
</dbReference>
<dbReference type="Pfam" id="PF01565">
    <property type="entry name" value="FAD_binding_4"/>
    <property type="match status" value="1"/>
</dbReference>
<evidence type="ECO:0000259" key="3">
    <source>
        <dbReference type="PROSITE" id="PS51387"/>
    </source>
</evidence>
<evidence type="ECO:0000256" key="1">
    <source>
        <dbReference type="ARBA" id="ARBA00022630"/>
    </source>
</evidence>
<gene>
    <name evidence="4" type="primary">glcE</name>
    <name evidence="4" type="ORF">D5400_14645</name>
</gene>
<dbReference type="InterPro" id="IPR016169">
    <property type="entry name" value="FAD-bd_PCMH_sub2"/>
</dbReference>
<keyword evidence="5" id="KW-1185">Reference proteome</keyword>
<dbReference type="PANTHER" id="PTHR11748">
    <property type="entry name" value="D-LACTATE DEHYDROGENASE"/>
    <property type="match status" value="1"/>
</dbReference>
<dbReference type="RefSeq" id="WP_126010666.1">
    <property type="nucleotide sequence ID" value="NZ_CP032509.1"/>
</dbReference>
<dbReference type="InterPro" id="IPR016166">
    <property type="entry name" value="FAD-bd_PCMH"/>
</dbReference>
<dbReference type="InterPro" id="IPR036318">
    <property type="entry name" value="FAD-bd_PCMH-like_sf"/>
</dbReference>
<dbReference type="InterPro" id="IPR016164">
    <property type="entry name" value="FAD-linked_Oxase-like_C"/>
</dbReference>
<dbReference type="PROSITE" id="PS51387">
    <property type="entry name" value="FAD_PCMH"/>
    <property type="match status" value="1"/>
</dbReference>
<dbReference type="Gene3D" id="3.30.465.10">
    <property type="match status" value="1"/>
</dbReference>
<keyword evidence="2" id="KW-0274">FAD</keyword>
<dbReference type="Proteomes" id="UP000268192">
    <property type="component" value="Chromosome"/>
</dbReference>
<organism evidence="4 5">
    <name type="scientific">Georhizobium profundi</name>
    <dbReference type="NCBI Taxonomy" id="2341112"/>
    <lineage>
        <taxon>Bacteria</taxon>
        <taxon>Pseudomonadati</taxon>
        <taxon>Pseudomonadota</taxon>
        <taxon>Alphaproteobacteria</taxon>
        <taxon>Hyphomicrobiales</taxon>
        <taxon>Rhizobiaceae</taxon>
        <taxon>Georhizobium</taxon>
    </lineage>
</organism>
<keyword evidence="1" id="KW-0285">Flavoprotein</keyword>
<accession>A0A3Q8XPP6</accession>
<proteinExistence type="predicted"/>
<dbReference type="InterPro" id="IPR006094">
    <property type="entry name" value="Oxid_FAD_bind_N"/>
</dbReference>
<feature type="domain" description="FAD-binding PCMH-type" evidence="3">
    <location>
        <begin position="1"/>
        <end position="186"/>
    </location>
</feature>
<dbReference type="SUPFAM" id="SSF55103">
    <property type="entry name" value="FAD-linked oxidases, C-terminal domain"/>
    <property type="match status" value="1"/>
</dbReference>
<dbReference type="EMBL" id="CP032509">
    <property type="protein sequence ID" value="AZN72350.1"/>
    <property type="molecule type" value="Genomic_DNA"/>
</dbReference>
<dbReference type="OrthoDB" id="9811557at2"/>
<name>A0A3Q8XPP6_9HYPH</name>
<dbReference type="GO" id="GO:0003824">
    <property type="term" value="F:catalytic activity"/>
    <property type="evidence" value="ECO:0007669"/>
    <property type="project" value="InterPro"/>
</dbReference>
<reference evidence="4 5" key="1">
    <citation type="submission" date="2018-09" db="EMBL/GenBank/DDBJ databases">
        <title>Marinorhizobium profundi gen. nov., sp. nov., isolated from a deep-sea sediment sample from the New Britain Trench and proposal of Marinorhizobiaceae fam. nov. in the order Rhizobiales of the class Alphaproteobacteria.</title>
        <authorList>
            <person name="Cao J."/>
        </authorList>
    </citation>
    <scope>NUCLEOTIDE SEQUENCE [LARGE SCALE GENOMIC DNA]</scope>
    <source>
        <strain evidence="4 5">WS11</strain>
    </source>
</reference>
<evidence type="ECO:0000313" key="4">
    <source>
        <dbReference type="EMBL" id="AZN72350.1"/>
    </source>
</evidence>
<dbReference type="SUPFAM" id="SSF56176">
    <property type="entry name" value="FAD-binding/transporter-associated domain-like"/>
    <property type="match status" value="1"/>
</dbReference>
<dbReference type="AlphaFoldDB" id="A0A3Q8XPP6"/>
<evidence type="ECO:0000313" key="5">
    <source>
        <dbReference type="Proteomes" id="UP000268192"/>
    </source>
</evidence>
<evidence type="ECO:0000256" key="2">
    <source>
        <dbReference type="ARBA" id="ARBA00022827"/>
    </source>
</evidence>
<dbReference type="KEGG" id="abaw:D5400_14645"/>
<protein>
    <submittedName>
        <fullName evidence="4">Glycolate oxidase subunit GlcE</fullName>
    </submittedName>
</protein>
<dbReference type="NCBIfam" id="NF008439">
    <property type="entry name" value="PRK11282.1"/>
    <property type="match status" value="1"/>
</dbReference>